<dbReference type="RefSeq" id="WP_244057947.1">
    <property type="nucleotide sequence ID" value="NZ_BQOA01000001.1"/>
</dbReference>
<feature type="region of interest" description="Disordered" evidence="1">
    <location>
        <begin position="22"/>
        <end position="54"/>
    </location>
</feature>
<gene>
    <name evidence="2" type="ORF">CE91St7_01700</name>
</gene>
<accession>A0AA37P0I0</accession>
<organism evidence="2 3">
    <name type="scientific">Phocaeicola dorei</name>
    <dbReference type="NCBI Taxonomy" id="357276"/>
    <lineage>
        <taxon>Bacteria</taxon>
        <taxon>Pseudomonadati</taxon>
        <taxon>Bacteroidota</taxon>
        <taxon>Bacteroidia</taxon>
        <taxon>Bacteroidales</taxon>
        <taxon>Bacteroidaceae</taxon>
        <taxon>Phocaeicola</taxon>
    </lineage>
</organism>
<comment type="caution">
    <text evidence="2">The sequence shown here is derived from an EMBL/GenBank/DDBJ whole genome shotgun (WGS) entry which is preliminary data.</text>
</comment>
<proteinExistence type="predicted"/>
<dbReference type="AlphaFoldDB" id="A0AA37P0I0"/>
<evidence type="ECO:0000313" key="3">
    <source>
        <dbReference type="Proteomes" id="UP001055104"/>
    </source>
</evidence>
<evidence type="ECO:0000313" key="2">
    <source>
        <dbReference type="EMBL" id="GKH79286.1"/>
    </source>
</evidence>
<protein>
    <submittedName>
        <fullName evidence="2">Uncharacterized protein</fullName>
    </submittedName>
</protein>
<evidence type="ECO:0000256" key="1">
    <source>
        <dbReference type="SAM" id="MobiDB-lite"/>
    </source>
</evidence>
<dbReference type="EMBL" id="BQOB01000001">
    <property type="protein sequence ID" value="GKH79286.1"/>
    <property type="molecule type" value="Genomic_DNA"/>
</dbReference>
<name>A0AA37P0I0_9BACT</name>
<reference evidence="2" key="1">
    <citation type="submission" date="2022-01" db="EMBL/GenBank/DDBJ databases">
        <title>Novel bile acid biosynthetic pathways are enriched in the microbiome of centenarians.</title>
        <authorList>
            <person name="Sato Y."/>
            <person name="Atarashi K."/>
            <person name="Plichta R.D."/>
            <person name="Arai Y."/>
            <person name="Sasajima S."/>
            <person name="Kearney M.S."/>
            <person name="Suda W."/>
            <person name="Takeshita K."/>
            <person name="Sasaki T."/>
            <person name="Okamoto S."/>
            <person name="Skelly N.A."/>
            <person name="Okamura Y."/>
            <person name="Vlamakis H."/>
            <person name="Li Y."/>
            <person name="Tanoue T."/>
            <person name="Takei H."/>
            <person name="Nittono H."/>
            <person name="Narushima S."/>
            <person name="Irie J."/>
            <person name="Itoh H."/>
            <person name="Moriya K."/>
            <person name="Sugiura Y."/>
            <person name="Suematsu M."/>
            <person name="Moritoki N."/>
            <person name="Shibata S."/>
            <person name="Littman R.D."/>
            <person name="Fischbach A.M."/>
            <person name="Uwamino Y."/>
            <person name="Inoue T."/>
            <person name="Honda A."/>
            <person name="Hattori M."/>
            <person name="Murai T."/>
            <person name="Xavier J.R."/>
            <person name="Hirose N."/>
            <person name="Honda K."/>
        </authorList>
    </citation>
    <scope>NUCLEOTIDE SEQUENCE</scope>
    <source>
        <strain evidence="2">CE91-St7</strain>
    </source>
</reference>
<dbReference type="Proteomes" id="UP001055104">
    <property type="component" value="Unassembled WGS sequence"/>
</dbReference>
<sequence>MKGGVYRMLTLNRRIQLTLKQPEQYGNDDMAGQEKVRPVSGSDIAPDQSQQARHVPSMKIIMPAKETRKIS</sequence>